<dbReference type="AlphaFoldDB" id="A0A4C1V464"/>
<proteinExistence type="predicted"/>
<gene>
    <name evidence="1" type="ORF">EVAR_82864_1</name>
</gene>
<organism evidence="1 2">
    <name type="scientific">Eumeta variegata</name>
    <name type="common">Bagworm moth</name>
    <name type="synonym">Eumeta japonica</name>
    <dbReference type="NCBI Taxonomy" id="151549"/>
    <lineage>
        <taxon>Eukaryota</taxon>
        <taxon>Metazoa</taxon>
        <taxon>Ecdysozoa</taxon>
        <taxon>Arthropoda</taxon>
        <taxon>Hexapoda</taxon>
        <taxon>Insecta</taxon>
        <taxon>Pterygota</taxon>
        <taxon>Neoptera</taxon>
        <taxon>Endopterygota</taxon>
        <taxon>Lepidoptera</taxon>
        <taxon>Glossata</taxon>
        <taxon>Ditrysia</taxon>
        <taxon>Tineoidea</taxon>
        <taxon>Psychidae</taxon>
        <taxon>Oiketicinae</taxon>
        <taxon>Eumeta</taxon>
    </lineage>
</organism>
<reference evidence="1 2" key="1">
    <citation type="journal article" date="2019" name="Commun. Biol.">
        <title>The bagworm genome reveals a unique fibroin gene that provides high tensile strength.</title>
        <authorList>
            <person name="Kono N."/>
            <person name="Nakamura H."/>
            <person name="Ohtoshi R."/>
            <person name="Tomita M."/>
            <person name="Numata K."/>
            <person name="Arakawa K."/>
        </authorList>
    </citation>
    <scope>NUCLEOTIDE SEQUENCE [LARGE SCALE GENOMIC DNA]</scope>
</reference>
<evidence type="ECO:0000313" key="2">
    <source>
        <dbReference type="Proteomes" id="UP000299102"/>
    </source>
</evidence>
<dbReference type="EMBL" id="BGZK01000268">
    <property type="protein sequence ID" value="GBP33025.1"/>
    <property type="molecule type" value="Genomic_DNA"/>
</dbReference>
<name>A0A4C1V464_EUMVA</name>
<evidence type="ECO:0000313" key="1">
    <source>
        <dbReference type="EMBL" id="GBP33025.1"/>
    </source>
</evidence>
<sequence length="154" mass="17011">MQAYSSVAAEKAMCTRDLSKLNFLPFEDIDSNAITSRILGRIPFSFVSVLSWRCFLLPNCAIQTQHVLPSRNYVPPGRFVGRAPPMMYVPRYYDVGGRAACDRWYASAGNDVASTLSSLFLLRDETPSRVGRAAAVPIIARYVVGETGNRSALK</sequence>
<protein>
    <submittedName>
        <fullName evidence="1">Uncharacterized protein</fullName>
    </submittedName>
</protein>
<comment type="caution">
    <text evidence="1">The sequence shown here is derived from an EMBL/GenBank/DDBJ whole genome shotgun (WGS) entry which is preliminary data.</text>
</comment>
<keyword evidence="2" id="KW-1185">Reference proteome</keyword>
<accession>A0A4C1V464</accession>
<dbReference type="Proteomes" id="UP000299102">
    <property type="component" value="Unassembled WGS sequence"/>
</dbReference>